<sequence length="728" mass="82686">MVGQTVNLLLFLAVTGYGLYLFYKTVYHRWLYVKLGQPSDFKEMGKGRWAEFLSQVFGQKKLLKDPKSGMMHIVVFYGFIILQFGALDLIIKGLTGGRHHLPVPGYEVFGLLQEITVFLILAAIAYAGYRRYGEKLARLKKGWKPSIVLYLIFFLMLSVLLSLGMERVWLGLESSGYAPISSGIAAVFQGVSTNAAHALFMVFWWAHLLILLSFLVYVPQSKHFHIITAPVNIWFRRKEPVGRLRKLDLENEEAESFGVGKIEDFTQKQMMDFYACVECGRCTNVCPASNTGKVLSPMHLITKLRDHLQEKGAAVTGKTPWVPEFVFAGGSSAHAFDTSSAHEVEWNLDGITDIRPTLAWQKHTWVEQRKKPEELELIGDVMTEDEIWACTTCRNCEDQCPVGNEHVDKIVDLRRHLVLMQGSMPHEGQRALQNIERQSNPWGLNRNDRAKWTGEVEGVQVPTVKENPDFEYLFFVGSMGSYDLRSRKISRAFARLLNESGVSFAILGNEEKNSGDTPRRMGNEMLFQQLAMENIATFQRYGVRKIVTACPHTFNTFKNEYPEFGLEGVEVYHHTQLLDRLIKEGKLNPKHEVKERITYHDSCYLGRYNNVYDEPRNVLRAIPGVELAEMERSRENGMCCGAGGGMMWMEEKSGKRVNLARTEQALAVNPTVISSACPYCLTMVEDGTKMKEVEESVKARDIAEILEQSVFGDRPLRSDNRIELEVTT</sequence>
<keyword evidence="9" id="KW-1185">Reference proteome</keyword>
<dbReference type="InterPro" id="IPR017900">
    <property type="entry name" value="4Fe4S_Fe_S_CS"/>
</dbReference>
<feature type="domain" description="4Fe-4S ferredoxin-type" evidence="7">
    <location>
        <begin position="380"/>
        <end position="410"/>
    </location>
</feature>
<dbReference type="GO" id="GO:0016491">
    <property type="term" value="F:oxidoreductase activity"/>
    <property type="evidence" value="ECO:0007669"/>
    <property type="project" value="UniProtKB-KW"/>
</dbReference>
<keyword evidence="3" id="KW-0560">Oxidoreductase</keyword>
<evidence type="ECO:0000313" key="9">
    <source>
        <dbReference type="Proteomes" id="UP000309673"/>
    </source>
</evidence>
<evidence type="ECO:0000259" key="7">
    <source>
        <dbReference type="PROSITE" id="PS51379"/>
    </source>
</evidence>
<dbReference type="InterPro" id="IPR009051">
    <property type="entry name" value="Helical_ferredxn"/>
</dbReference>
<keyword evidence="4" id="KW-0408">Iron</keyword>
<evidence type="ECO:0000256" key="2">
    <source>
        <dbReference type="ARBA" id="ARBA00022723"/>
    </source>
</evidence>
<feature type="transmembrane region" description="Helical" evidence="6">
    <location>
        <begin position="147"/>
        <end position="165"/>
    </location>
</feature>
<protein>
    <submittedName>
        <fullName evidence="8">(Fe-S)-binding protein</fullName>
    </submittedName>
</protein>
<dbReference type="AlphaFoldDB" id="A0A4U0FDD1"/>
<evidence type="ECO:0000256" key="5">
    <source>
        <dbReference type="ARBA" id="ARBA00023014"/>
    </source>
</evidence>
<dbReference type="InterPro" id="IPR051460">
    <property type="entry name" value="HdrC_iron-sulfur_subunit"/>
</dbReference>
<dbReference type="InterPro" id="IPR036197">
    <property type="entry name" value="NarG-like_sf"/>
</dbReference>
<feature type="transmembrane region" description="Helical" evidence="6">
    <location>
        <begin position="198"/>
        <end position="218"/>
    </location>
</feature>
<keyword evidence="6" id="KW-1133">Transmembrane helix</keyword>
<evidence type="ECO:0000256" key="3">
    <source>
        <dbReference type="ARBA" id="ARBA00023002"/>
    </source>
</evidence>
<dbReference type="GO" id="GO:0046872">
    <property type="term" value="F:metal ion binding"/>
    <property type="evidence" value="ECO:0007669"/>
    <property type="project" value="UniProtKB-KW"/>
</dbReference>
<dbReference type="OrthoDB" id="9794954at2"/>
<dbReference type="PANTHER" id="PTHR43255">
    <property type="entry name" value="IRON-SULFUR-BINDING OXIDOREDUCTASE FADF-RELATED-RELATED"/>
    <property type="match status" value="1"/>
</dbReference>
<dbReference type="PANTHER" id="PTHR43255:SF1">
    <property type="entry name" value="IRON-SULFUR-BINDING OXIDOREDUCTASE FADF-RELATED"/>
    <property type="match status" value="1"/>
</dbReference>
<keyword evidence="6" id="KW-0812">Transmembrane</keyword>
<evidence type="ECO:0000256" key="4">
    <source>
        <dbReference type="ARBA" id="ARBA00023004"/>
    </source>
</evidence>
<evidence type="ECO:0000313" key="8">
    <source>
        <dbReference type="EMBL" id="TJY42835.1"/>
    </source>
</evidence>
<dbReference type="Proteomes" id="UP000309673">
    <property type="component" value="Unassembled WGS sequence"/>
</dbReference>
<dbReference type="InterPro" id="IPR004017">
    <property type="entry name" value="Cys_rich_dom"/>
</dbReference>
<keyword evidence="2" id="KW-0479">Metal-binding</keyword>
<name>A0A4U0FDD1_9BACL</name>
<dbReference type="SUPFAM" id="SSF46548">
    <property type="entry name" value="alpha-helical ferredoxin"/>
    <property type="match status" value="1"/>
</dbReference>
<dbReference type="InterPro" id="IPR017896">
    <property type="entry name" value="4Fe4S_Fe-S-bd"/>
</dbReference>
<reference evidence="8 9" key="1">
    <citation type="submission" date="2019-04" db="EMBL/GenBank/DDBJ databases">
        <title>Cohnella sp. nov., isolated from soil.</title>
        <authorList>
            <person name="Kim W."/>
        </authorList>
    </citation>
    <scope>NUCLEOTIDE SEQUENCE [LARGE SCALE GENOMIC DNA]</scope>
    <source>
        <strain evidence="8 9">CAU 1483</strain>
    </source>
</reference>
<dbReference type="PROSITE" id="PS00198">
    <property type="entry name" value="4FE4S_FER_1"/>
    <property type="match status" value="1"/>
</dbReference>
<feature type="transmembrane region" description="Helical" evidence="6">
    <location>
        <begin position="6"/>
        <end position="23"/>
    </location>
</feature>
<keyword evidence="1" id="KW-0004">4Fe-4S</keyword>
<accession>A0A4U0FDD1</accession>
<dbReference type="GO" id="GO:0051539">
    <property type="term" value="F:4 iron, 4 sulfur cluster binding"/>
    <property type="evidence" value="ECO:0007669"/>
    <property type="project" value="UniProtKB-KW"/>
</dbReference>
<evidence type="ECO:0000256" key="6">
    <source>
        <dbReference type="SAM" id="Phobius"/>
    </source>
</evidence>
<organism evidence="8 9">
    <name type="scientific">Cohnella pontilimi</name>
    <dbReference type="NCBI Taxonomy" id="2564100"/>
    <lineage>
        <taxon>Bacteria</taxon>
        <taxon>Bacillati</taxon>
        <taxon>Bacillota</taxon>
        <taxon>Bacilli</taxon>
        <taxon>Bacillales</taxon>
        <taxon>Paenibacillaceae</taxon>
        <taxon>Cohnella</taxon>
    </lineage>
</organism>
<keyword evidence="5" id="KW-0411">Iron-sulfur</keyword>
<feature type="domain" description="4Fe-4S ferredoxin-type" evidence="7">
    <location>
        <begin position="267"/>
        <end position="297"/>
    </location>
</feature>
<dbReference type="Gene3D" id="1.10.1060.10">
    <property type="entry name" value="Alpha-helical ferredoxin"/>
    <property type="match status" value="2"/>
</dbReference>
<proteinExistence type="predicted"/>
<dbReference type="SUPFAM" id="SSF103501">
    <property type="entry name" value="Respiratory nitrate reductase 1 gamma chain"/>
    <property type="match status" value="1"/>
</dbReference>
<gene>
    <name evidence="8" type="ORF">E5161_08335</name>
</gene>
<dbReference type="Gene3D" id="1.20.950.20">
    <property type="entry name" value="Transmembrane di-heme cytochromes, Chain C"/>
    <property type="match status" value="1"/>
</dbReference>
<feature type="transmembrane region" description="Helical" evidence="6">
    <location>
        <begin position="103"/>
        <end position="126"/>
    </location>
</feature>
<dbReference type="PROSITE" id="PS51379">
    <property type="entry name" value="4FE4S_FER_2"/>
    <property type="match status" value="2"/>
</dbReference>
<dbReference type="GO" id="GO:0005886">
    <property type="term" value="C:plasma membrane"/>
    <property type="evidence" value="ECO:0007669"/>
    <property type="project" value="TreeGrafter"/>
</dbReference>
<dbReference type="Pfam" id="PF02754">
    <property type="entry name" value="CCG"/>
    <property type="match status" value="2"/>
</dbReference>
<comment type="caution">
    <text evidence="8">The sequence shown here is derived from an EMBL/GenBank/DDBJ whole genome shotgun (WGS) entry which is preliminary data.</text>
</comment>
<keyword evidence="6" id="KW-0472">Membrane</keyword>
<evidence type="ECO:0000256" key="1">
    <source>
        <dbReference type="ARBA" id="ARBA00022485"/>
    </source>
</evidence>
<feature type="transmembrane region" description="Helical" evidence="6">
    <location>
        <begin position="70"/>
        <end position="91"/>
    </location>
</feature>
<dbReference type="RefSeq" id="WP_136777254.1">
    <property type="nucleotide sequence ID" value="NZ_SUPK01000003.1"/>
</dbReference>
<dbReference type="EMBL" id="SUPK01000003">
    <property type="protein sequence ID" value="TJY42835.1"/>
    <property type="molecule type" value="Genomic_DNA"/>
</dbReference>